<dbReference type="Gene3D" id="3.30.160.100">
    <property type="entry name" value="Ribosome hibernation promotion factor-like"/>
    <property type="match status" value="1"/>
</dbReference>
<dbReference type="InterPro" id="IPR003489">
    <property type="entry name" value="RHF/RaiA"/>
</dbReference>
<dbReference type="EMBL" id="JABGBO010000007">
    <property type="protein sequence ID" value="NOL49927.1"/>
    <property type="molecule type" value="Genomic_DNA"/>
</dbReference>
<dbReference type="GO" id="GO:0045900">
    <property type="term" value="P:negative regulation of translational elongation"/>
    <property type="evidence" value="ECO:0007669"/>
    <property type="project" value="TreeGrafter"/>
</dbReference>
<accession>A0A7Y4LCI8</accession>
<evidence type="ECO:0000256" key="4">
    <source>
        <dbReference type="ARBA" id="ARBA00041148"/>
    </source>
</evidence>
<dbReference type="Pfam" id="PF02482">
    <property type="entry name" value="Ribosomal_S30AE"/>
    <property type="match status" value="1"/>
</dbReference>
<dbReference type="FunFam" id="3.30.160.100:FF:000001">
    <property type="entry name" value="Ribosome hibernation promoting factor"/>
    <property type="match status" value="1"/>
</dbReference>
<dbReference type="Proteomes" id="UP000541421">
    <property type="component" value="Unassembled WGS sequence"/>
</dbReference>
<dbReference type="GO" id="GO:0043024">
    <property type="term" value="F:ribosomal small subunit binding"/>
    <property type="evidence" value="ECO:0007669"/>
    <property type="project" value="TreeGrafter"/>
</dbReference>
<dbReference type="GO" id="GO:0022627">
    <property type="term" value="C:cytosolic small ribosomal subunit"/>
    <property type="evidence" value="ECO:0007669"/>
    <property type="project" value="TreeGrafter"/>
</dbReference>
<sequence length="105" mass="11829">MNLNISGHHLDITPAIKEYVETKLARVLRHIDNVIDVQVILSKEPIKQRAEVTLRVPGKDIHAESADDNLYAAIDLLVDKTDRLVLKHKEKQKSFSNTAAKHITA</sequence>
<comment type="caution">
    <text evidence="6">The sequence shown here is derived from an EMBL/GenBank/DDBJ whole genome shotgun (WGS) entry which is preliminary data.</text>
</comment>
<dbReference type="InterPro" id="IPR050574">
    <property type="entry name" value="HPF/YfiA_ribosome-assoc"/>
</dbReference>
<name>A0A7Y4LCI8_9BURK</name>
<protein>
    <recommendedName>
        <fullName evidence="4">Ribosome hibernation promoting factor</fullName>
    </recommendedName>
    <alternativeName>
        <fullName evidence="5">Hibernation factor HPF</fullName>
    </alternativeName>
</protein>
<evidence type="ECO:0000256" key="1">
    <source>
        <dbReference type="ARBA" id="ARBA00022845"/>
    </source>
</evidence>
<keyword evidence="1" id="KW-0810">Translation regulation</keyword>
<dbReference type="PANTHER" id="PTHR33231:SF1">
    <property type="entry name" value="30S RIBOSOMAL PROTEIN"/>
    <property type="match status" value="1"/>
</dbReference>
<gene>
    <name evidence="6" type="primary">raiA</name>
    <name evidence="6" type="ORF">HKX40_07235</name>
</gene>
<dbReference type="PANTHER" id="PTHR33231">
    <property type="entry name" value="30S RIBOSOMAL PROTEIN"/>
    <property type="match status" value="1"/>
</dbReference>
<proteinExistence type="inferred from homology"/>
<evidence type="ECO:0000313" key="7">
    <source>
        <dbReference type="Proteomes" id="UP000541421"/>
    </source>
</evidence>
<dbReference type="AlphaFoldDB" id="A0A7Y4LCI8"/>
<evidence type="ECO:0000313" key="6">
    <source>
        <dbReference type="EMBL" id="NOL49927.1"/>
    </source>
</evidence>
<organism evidence="6 7">
    <name type="scientific">Pelistega europaea</name>
    <dbReference type="NCBI Taxonomy" id="106147"/>
    <lineage>
        <taxon>Bacteria</taxon>
        <taxon>Pseudomonadati</taxon>
        <taxon>Pseudomonadota</taxon>
        <taxon>Betaproteobacteria</taxon>
        <taxon>Burkholderiales</taxon>
        <taxon>Alcaligenaceae</taxon>
        <taxon>Pelistega</taxon>
    </lineage>
</organism>
<evidence type="ECO:0000256" key="5">
    <source>
        <dbReference type="ARBA" id="ARBA00041319"/>
    </source>
</evidence>
<dbReference type="RefSeq" id="WP_171588910.1">
    <property type="nucleotide sequence ID" value="NZ_JABGBO010000007.1"/>
</dbReference>
<comment type="similarity">
    <text evidence="2">Belongs to the HPF/YfiA ribosome-associated protein family. Short HPF subfamily.</text>
</comment>
<dbReference type="InterPro" id="IPR036567">
    <property type="entry name" value="RHF-like"/>
</dbReference>
<dbReference type="NCBIfam" id="TIGR00741">
    <property type="entry name" value="yfiA"/>
    <property type="match status" value="1"/>
</dbReference>
<reference evidence="6 7" key="1">
    <citation type="submission" date="2020-05" db="EMBL/GenBank/DDBJ databases">
        <authorList>
            <person name="Niu N."/>
        </authorList>
    </citation>
    <scope>NUCLEOTIDE SEQUENCE [LARGE SCALE GENOMIC DNA]</scope>
    <source>
        <strain evidence="6 7">LMG10982</strain>
    </source>
</reference>
<dbReference type="SUPFAM" id="SSF69754">
    <property type="entry name" value="Ribosome binding protein Y (YfiA homologue)"/>
    <property type="match status" value="1"/>
</dbReference>
<evidence type="ECO:0000256" key="2">
    <source>
        <dbReference type="ARBA" id="ARBA00038434"/>
    </source>
</evidence>
<comment type="subunit">
    <text evidence="3">Associates exclusively with 100S ribosomes, which are dimers of 70S ribosomes.</text>
</comment>
<keyword evidence="7" id="KW-1185">Reference proteome</keyword>
<evidence type="ECO:0000256" key="3">
    <source>
        <dbReference type="ARBA" id="ARBA00038695"/>
    </source>
</evidence>
<dbReference type="CDD" id="cd00552">
    <property type="entry name" value="RaiA"/>
    <property type="match status" value="1"/>
</dbReference>